<gene>
    <name evidence="2" type="ORF">EWV77_10330</name>
    <name evidence="1" type="ORF">EWV77_20835</name>
</gene>
<organism evidence="2 3">
    <name type="scientific">Microcystis viridis Mv_BB_P_19951000_S68D</name>
    <dbReference type="NCBI Taxonomy" id="2486270"/>
    <lineage>
        <taxon>Bacteria</taxon>
        <taxon>Bacillati</taxon>
        <taxon>Cyanobacteriota</taxon>
        <taxon>Cyanophyceae</taxon>
        <taxon>Oscillatoriophycideae</taxon>
        <taxon>Chroococcales</taxon>
        <taxon>Microcystaceae</taxon>
        <taxon>Microcystis</taxon>
    </lineage>
</organism>
<dbReference type="Proteomes" id="UP000320674">
    <property type="component" value="Unassembled WGS sequence"/>
</dbReference>
<name>A0A552HSZ1_MICVR</name>
<dbReference type="AlphaFoldDB" id="A0A552HSZ1"/>
<reference evidence="2 3" key="1">
    <citation type="submission" date="2019-01" db="EMBL/GenBank/DDBJ databases">
        <title>Coherence of Microcystis species and biogeography revealed through population genomics.</title>
        <authorList>
            <person name="Perez-Carrascal O.M."/>
            <person name="Terrat Y."/>
            <person name="Giani A."/>
            <person name="Fortin N."/>
            <person name="Tromas N."/>
            <person name="Shapiro B.J."/>
        </authorList>
    </citation>
    <scope>NUCLEOTIDE SEQUENCE [LARGE SCALE GENOMIC DNA]</scope>
    <source>
        <strain evidence="2">Mv_BB_P_19951000_S68D</strain>
    </source>
</reference>
<evidence type="ECO:0000313" key="2">
    <source>
        <dbReference type="EMBL" id="TRU74356.1"/>
    </source>
</evidence>
<proteinExistence type="predicted"/>
<evidence type="ECO:0000313" key="1">
    <source>
        <dbReference type="EMBL" id="TRU68118.1"/>
    </source>
</evidence>
<protein>
    <submittedName>
        <fullName evidence="2">Transposase</fullName>
    </submittedName>
</protein>
<dbReference type="EMBL" id="SFAZ01000153">
    <property type="protein sequence ID" value="TRU74356.1"/>
    <property type="molecule type" value="Genomic_DNA"/>
</dbReference>
<dbReference type="EMBL" id="SFAZ01000298">
    <property type="protein sequence ID" value="TRU68118.1"/>
    <property type="molecule type" value="Genomic_DNA"/>
</dbReference>
<sequence length="53" mass="5627">CRDRNAALNILQKGLSSVGRTQTLNASGEIPSWLVGEILLANGDSMNEESPSL</sequence>
<evidence type="ECO:0000313" key="3">
    <source>
        <dbReference type="Proteomes" id="UP000320674"/>
    </source>
</evidence>
<comment type="caution">
    <text evidence="2">The sequence shown here is derived from an EMBL/GenBank/DDBJ whole genome shotgun (WGS) entry which is preliminary data.</text>
</comment>
<accession>A0A552HSZ1</accession>
<feature type="non-terminal residue" evidence="2">
    <location>
        <position position="1"/>
    </location>
</feature>